<keyword evidence="1" id="KW-0813">Transport</keyword>
<dbReference type="InterPro" id="IPR050845">
    <property type="entry name" value="Cu-binding_ET"/>
</dbReference>
<evidence type="ECO:0000256" key="4">
    <source>
        <dbReference type="ARBA" id="ARBA00023008"/>
    </source>
</evidence>
<dbReference type="PANTHER" id="PTHR38439">
    <property type="entry name" value="AURACYANIN-B"/>
    <property type="match status" value="1"/>
</dbReference>
<proteinExistence type="predicted"/>
<dbReference type="Gene3D" id="2.60.40.420">
    <property type="entry name" value="Cupredoxins - blue copper proteins"/>
    <property type="match status" value="1"/>
</dbReference>
<dbReference type="Pfam" id="PF00127">
    <property type="entry name" value="Copper-bind"/>
    <property type="match status" value="1"/>
</dbReference>
<reference evidence="6" key="2">
    <citation type="submission" date="2024-05" db="EMBL/GenBank/DDBJ databases">
        <title>Rhodohalobacter halophilus gen. nov., sp. nov., a moderately halophilic member of the family Balneolaceae.</title>
        <authorList>
            <person name="Xia J."/>
        </authorList>
    </citation>
    <scope>NUCLEOTIDE SEQUENCE</scope>
    <source>
        <strain evidence="6">WB101</strain>
    </source>
</reference>
<evidence type="ECO:0000256" key="1">
    <source>
        <dbReference type="ARBA" id="ARBA00022448"/>
    </source>
</evidence>
<keyword evidence="4" id="KW-0186">Copper</keyword>
<keyword evidence="2" id="KW-0479">Metal-binding</keyword>
<organism evidence="6 7">
    <name type="scientific">Rhodohalobacter sulfatireducens</name>
    <dbReference type="NCBI Taxonomy" id="2911366"/>
    <lineage>
        <taxon>Bacteria</taxon>
        <taxon>Pseudomonadati</taxon>
        <taxon>Balneolota</taxon>
        <taxon>Balneolia</taxon>
        <taxon>Balneolales</taxon>
        <taxon>Balneolaceae</taxon>
        <taxon>Rhodohalobacter</taxon>
    </lineage>
</organism>
<gene>
    <name evidence="6" type="ORF">L6773_14575</name>
</gene>
<accession>A0ABS9KG15</accession>
<dbReference type="InterPro" id="IPR000923">
    <property type="entry name" value="BlueCu_1"/>
</dbReference>
<keyword evidence="7" id="KW-1185">Reference proteome</keyword>
<dbReference type="InterPro" id="IPR008972">
    <property type="entry name" value="Cupredoxin"/>
</dbReference>
<feature type="domain" description="Blue (type 1) copper" evidence="5">
    <location>
        <begin position="50"/>
        <end position="165"/>
    </location>
</feature>
<protein>
    <submittedName>
        <fullName evidence="6">Plastocyanin/azurin family copper-binding protein</fullName>
    </submittedName>
</protein>
<evidence type="ECO:0000313" key="6">
    <source>
        <dbReference type="EMBL" id="MCG2589802.1"/>
    </source>
</evidence>
<evidence type="ECO:0000259" key="5">
    <source>
        <dbReference type="Pfam" id="PF00127"/>
    </source>
</evidence>
<dbReference type="Proteomes" id="UP001165366">
    <property type="component" value="Unassembled WGS sequence"/>
</dbReference>
<comment type="caution">
    <text evidence="6">The sequence shown here is derived from an EMBL/GenBank/DDBJ whole genome shotgun (WGS) entry which is preliminary data.</text>
</comment>
<keyword evidence="3" id="KW-0249">Electron transport</keyword>
<evidence type="ECO:0000256" key="2">
    <source>
        <dbReference type="ARBA" id="ARBA00022723"/>
    </source>
</evidence>
<dbReference type="CDD" id="cd04233">
    <property type="entry name" value="Auracyanin"/>
    <property type="match status" value="1"/>
</dbReference>
<dbReference type="EMBL" id="JAKLWS010000021">
    <property type="protein sequence ID" value="MCG2589802.1"/>
    <property type="molecule type" value="Genomic_DNA"/>
</dbReference>
<sequence>MNIRSKIIQRVSTLYFAFAAILIMVPDANGFDLKSKSLEKSFTQAEGDTVIVGSEGANLSFDVTEIRAEAGSTLTIQYVNRGDLPHNVVVVKQRSDINPVGIAALQASQTGYIPQDEANQQRIIAYTELAKPGETVFLTFTVPPPGTYPYICTYAGHFTMMQGDLISE</sequence>
<evidence type="ECO:0000256" key="3">
    <source>
        <dbReference type="ARBA" id="ARBA00022982"/>
    </source>
</evidence>
<dbReference type="RefSeq" id="WP_237855161.1">
    <property type="nucleotide sequence ID" value="NZ_JAKLWS010000021.1"/>
</dbReference>
<evidence type="ECO:0000313" key="7">
    <source>
        <dbReference type="Proteomes" id="UP001165366"/>
    </source>
</evidence>
<name>A0ABS9KG15_9BACT</name>
<dbReference type="PANTHER" id="PTHR38439:SF2">
    <property type="entry name" value="OUTER MEMBRANE PROTEIN H.8"/>
    <property type="match status" value="1"/>
</dbReference>
<reference evidence="6" key="1">
    <citation type="submission" date="2022-01" db="EMBL/GenBank/DDBJ databases">
        <authorList>
            <person name="Wang Y."/>
        </authorList>
    </citation>
    <scope>NUCLEOTIDE SEQUENCE</scope>
    <source>
        <strain evidence="6">WB101</strain>
    </source>
</reference>
<dbReference type="SUPFAM" id="SSF49503">
    <property type="entry name" value="Cupredoxins"/>
    <property type="match status" value="1"/>
</dbReference>